<dbReference type="KEGG" id="tcn:H9L16_04040"/>
<dbReference type="InterPro" id="IPR027417">
    <property type="entry name" value="P-loop_NTPase"/>
</dbReference>
<dbReference type="AlphaFoldDB" id="A0A7G9SSF2"/>
<evidence type="ECO:0008006" key="3">
    <source>
        <dbReference type="Google" id="ProtNLM"/>
    </source>
</evidence>
<dbReference type="Gene3D" id="3.40.50.300">
    <property type="entry name" value="P-loop containing nucleotide triphosphate hydrolases"/>
    <property type="match status" value="1"/>
</dbReference>
<dbReference type="Proteomes" id="UP000515804">
    <property type="component" value="Chromosome"/>
</dbReference>
<dbReference type="EMBL" id="CP060719">
    <property type="protein sequence ID" value="QNN70777.1"/>
    <property type="molecule type" value="Genomic_DNA"/>
</dbReference>
<protein>
    <recommendedName>
        <fullName evidence="3">UDP-N-acetylglucosamine kinase</fullName>
    </recommendedName>
</protein>
<dbReference type="PANTHER" id="PTHR39206:SF1">
    <property type="entry name" value="SLL8004 PROTEIN"/>
    <property type="match status" value="1"/>
</dbReference>
<accession>A0A7G9SSF2</accession>
<keyword evidence="2" id="KW-1185">Reference proteome</keyword>
<name>A0A7G9SSF2_9GAMM</name>
<dbReference type="PANTHER" id="PTHR39206">
    <property type="entry name" value="SLL8004 PROTEIN"/>
    <property type="match status" value="1"/>
</dbReference>
<organism evidence="1 2">
    <name type="scientific">Thermomonas carbonis</name>
    <dbReference type="NCBI Taxonomy" id="1463158"/>
    <lineage>
        <taxon>Bacteria</taxon>
        <taxon>Pseudomonadati</taxon>
        <taxon>Pseudomonadota</taxon>
        <taxon>Gammaproteobacteria</taxon>
        <taxon>Lysobacterales</taxon>
        <taxon>Lysobacteraceae</taxon>
        <taxon>Thermomonas</taxon>
    </lineage>
</organism>
<proteinExistence type="predicted"/>
<sequence length="204" mass="22508">MFVLAGVNGAGKSSVGGDPLRRAGRTWFNPDDYARDLVAASGCSPMEANAEAWQEGMRRLETAIRERRPHAFETTLGGNSIPARLREASATHDVLMWFCGLDSPEHHIARVQQRVARGGHDIPPAKIRERYVTAIINLIALLPQLARLQVYDNSIDAIPGQPMPNPRLLLQLDHERITCPRDVQALRQIPDWAKPIVEAALSGA</sequence>
<dbReference type="RefSeq" id="WP_187553292.1">
    <property type="nucleotide sequence ID" value="NZ_BMZL01000001.1"/>
</dbReference>
<reference evidence="1 2" key="1">
    <citation type="submission" date="2020-08" db="EMBL/GenBank/DDBJ databases">
        <title>Genome sequence of Thermomonas carbonis KCTC 42013T.</title>
        <authorList>
            <person name="Hyun D.-W."/>
            <person name="Bae J.-W."/>
        </authorList>
    </citation>
    <scope>NUCLEOTIDE SEQUENCE [LARGE SCALE GENOMIC DNA]</scope>
    <source>
        <strain evidence="1 2">KCTC 42013</strain>
    </source>
</reference>
<dbReference type="SUPFAM" id="SSF52540">
    <property type="entry name" value="P-loop containing nucleoside triphosphate hydrolases"/>
    <property type="match status" value="1"/>
</dbReference>
<evidence type="ECO:0000313" key="2">
    <source>
        <dbReference type="Proteomes" id="UP000515804"/>
    </source>
</evidence>
<evidence type="ECO:0000313" key="1">
    <source>
        <dbReference type="EMBL" id="QNN70777.1"/>
    </source>
</evidence>
<gene>
    <name evidence="1" type="ORF">H9L16_04040</name>
</gene>